<feature type="compositionally biased region" description="Pro residues" evidence="1">
    <location>
        <begin position="8"/>
        <end position="24"/>
    </location>
</feature>
<name>A0A9D5UI75_9CELL</name>
<proteinExistence type="predicted"/>
<evidence type="ECO:0000256" key="1">
    <source>
        <dbReference type="SAM" id="MobiDB-lite"/>
    </source>
</evidence>
<evidence type="ECO:0000313" key="3">
    <source>
        <dbReference type="Proteomes" id="UP000822993"/>
    </source>
</evidence>
<feature type="region of interest" description="Disordered" evidence="1">
    <location>
        <begin position="1"/>
        <end position="38"/>
    </location>
</feature>
<dbReference type="AlphaFoldDB" id="A0A9D5UI75"/>
<dbReference type="Proteomes" id="UP000822993">
    <property type="component" value="Unassembled WGS sequence"/>
</dbReference>
<keyword evidence="3" id="KW-1185">Reference proteome</keyword>
<organism evidence="2 3">
    <name type="scientific">Oerskovia douganii</name>
    <dbReference type="NCBI Taxonomy" id="2762210"/>
    <lineage>
        <taxon>Bacteria</taxon>
        <taxon>Bacillati</taxon>
        <taxon>Actinomycetota</taxon>
        <taxon>Actinomycetes</taxon>
        <taxon>Micrococcales</taxon>
        <taxon>Cellulomonadaceae</taxon>
        <taxon>Oerskovia</taxon>
    </lineage>
</organism>
<protein>
    <submittedName>
        <fullName evidence="2">Uncharacterized protein</fullName>
    </submittedName>
</protein>
<accession>A0A9D5UI75</accession>
<gene>
    <name evidence="2" type="ORF">H9623_12000</name>
</gene>
<comment type="caution">
    <text evidence="2">The sequence shown here is derived from an EMBL/GenBank/DDBJ whole genome shotgun (WGS) entry which is preliminary data.</text>
</comment>
<evidence type="ECO:0000313" key="2">
    <source>
        <dbReference type="EMBL" id="MBE7701022.1"/>
    </source>
</evidence>
<dbReference type="EMBL" id="JACSPN010000015">
    <property type="protein sequence ID" value="MBE7701022.1"/>
    <property type="molecule type" value="Genomic_DNA"/>
</dbReference>
<dbReference type="RefSeq" id="WP_193720284.1">
    <property type="nucleotide sequence ID" value="NZ_JACSPN010000015.1"/>
</dbReference>
<sequence>MSDQPSAPTRPAPLPRRRPAPPTTARPLPRRRATPPAPDTFVRVVTVADVQVSNPAAVLAAAAAVGWSPGAGSDAERLRSALEHLAADRAALDGARVLATSSTAQALDLTAGDALADESPELAAWVNAQAG</sequence>
<reference evidence="2 3" key="1">
    <citation type="submission" date="2020-08" db="EMBL/GenBank/DDBJ databases">
        <title>A Genomic Blueprint of the Chicken Gut Microbiome.</title>
        <authorList>
            <person name="Gilroy R."/>
            <person name="Ravi A."/>
            <person name="Getino M."/>
            <person name="Pursley I."/>
            <person name="Horton D.L."/>
            <person name="Alikhan N.-F."/>
            <person name="Baker D."/>
            <person name="Gharbi K."/>
            <person name="Hall N."/>
            <person name="Watson M."/>
            <person name="Adriaenssens E.M."/>
            <person name="Foster-Nyarko E."/>
            <person name="Jarju S."/>
            <person name="Secka A."/>
            <person name="Antonio M."/>
            <person name="Oren A."/>
            <person name="Chaudhuri R."/>
            <person name="La Ragione R.M."/>
            <person name="Hildebrand F."/>
            <person name="Pallen M.J."/>
        </authorList>
    </citation>
    <scope>NUCLEOTIDE SEQUENCE [LARGE SCALE GENOMIC DNA]</scope>
    <source>
        <strain evidence="2 3">Sa1BUA8</strain>
    </source>
</reference>